<dbReference type="AlphaFoldDB" id="A0A1H5W397"/>
<dbReference type="InterPro" id="IPR030665">
    <property type="entry name" value="KaiC"/>
</dbReference>
<dbReference type="Gene3D" id="3.40.50.300">
    <property type="entry name" value="P-loop containing nucleotide triphosphate hydrolases"/>
    <property type="match status" value="2"/>
</dbReference>
<dbReference type="PROSITE" id="PS51146">
    <property type="entry name" value="KAIC"/>
    <property type="match status" value="2"/>
</dbReference>
<protein>
    <recommendedName>
        <fullName evidence="1">non-specific serine/threonine protein kinase</fullName>
        <ecNumber evidence="1">2.7.11.1</ecNumber>
    </recommendedName>
</protein>
<evidence type="ECO:0000313" key="12">
    <source>
        <dbReference type="Proteomes" id="UP000296733"/>
    </source>
</evidence>
<dbReference type="SUPFAM" id="SSF52540">
    <property type="entry name" value="P-loop containing nucleoside triphosphate hydrolases"/>
    <property type="match status" value="2"/>
</dbReference>
<dbReference type="KEGG" id="hlm:DV707_02010"/>
<evidence type="ECO:0000256" key="2">
    <source>
        <dbReference type="ARBA" id="ARBA00022553"/>
    </source>
</evidence>
<keyword evidence="3" id="KW-0808">Transferase</keyword>
<evidence type="ECO:0000313" key="9">
    <source>
        <dbReference type="EMBL" id="QCC46546.1"/>
    </source>
</evidence>
<dbReference type="PANTHER" id="PTHR42926:SF1">
    <property type="entry name" value="CIRCADIAN CLOCK OSCILLATOR PROTEIN KAIC 1"/>
    <property type="match status" value="1"/>
</dbReference>
<dbReference type="GeneID" id="39856822"/>
<dbReference type="PANTHER" id="PTHR42926">
    <property type="match status" value="1"/>
</dbReference>
<feature type="domain" description="KaiC" evidence="8">
    <location>
        <begin position="5"/>
        <end position="239"/>
    </location>
</feature>
<evidence type="ECO:0000313" key="10">
    <source>
        <dbReference type="EMBL" id="SEF93920.1"/>
    </source>
</evidence>
<gene>
    <name evidence="9" type="ORF">DV707_02010</name>
    <name evidence="10" type="ORF">SAMN04488133_1154</name>
</gene>
<dbReference type="InterPro" id="IPR027417">
    <property type="entry name" value="P-loop_NTPase"/>
</dbReference>
<dbReference type="RefSeq" id="WP_103990852.1">
    <property type="nucleotide sequence ID" value="NZ_CP031311.1"/>
</dbReference>
<dbReference type="Proteomes" id="UP000296733">
    <property type="component" value="Chromosome"/>
</dbReference>
<evidence type="ECO:0000313" key="11">
    <source>
        <dbReference type="Proteomes" id="UP000236740"/>
    </source>
</evidence>
<dbReference type="GO" id="GO:0004674">
    <property type="term" value="F:protein serine/threonine kinase activity"/>
    <property type="evidence" value="ECO:0007669"/>
    <property type="project" value="UniProtKB-EC"/>
</dbReference>
<keyword evidence="2" id="KW-0597">Phosphoprotein</keyword>
<dbReference type="EC" id="2.7.11.1" evidence="1"/>
<reference evidence="10 11" key="1">
    <citation type="submission" date="2016-10" db="EMBL/GenBank/DDBJ databases">
        <authorList>
            <person name="de Groot N.N."/>
        </authorList>
    </citation>
    <scope>NUCLEOTIDE SEQUENCE [LARGE SCALE GENOMIC DNA]</scope>
    <source>
        <strain evidence="10 11">CGMCC 1.10331</strain>
    </source>
</reference>
<keyword evidence="6" id="KW-0378">Hydrolase</keyword>
<name>A0A1H5W397_9EURY</name>
<organism evidence="10 11">
    <name type="scientific">Halobellus limi</name>
    <dbReference type="NCBI Taxonomy" id="699433"/>
    <lineage>
        <taxon>Archaea</taxon>
        <taxon>Methanobacteriati</taxon>
        <taxon>Methanobacteriota</taxon>
        <taxon>Stenosarchaea group</taxon>
        <taxon>Halobacteria</taxon>
        <taxon>Halobacteriales</taxon>
        <taxon>Haloferacaceae</taxon>
        <taxon>Halobellus</taxon>
    </lineage>
</organism>
<evidence type="ECO:0000256" key="6">
    <source>
        <dbReference type="ARBA" id="ARBA00022801"/>
    </source>
</evidence>
<keyword evidence="11" id="KW-1185">Reference proteome</keyword>
<dbReference type="InterPro" id="IPR010624">
    <property type="entry name" value="KaiC_dom"/>
</dbReference>
<feature type="compositionally biased region" description="Low complexity" evidence="7">
    <location>
        <begin position="491"/>
        <end position="500"/>
    </location>
</feature>
<reference evidence="9 12" key="2">
    <citation type="journal article" date="2019" name="Nat. Commun.">
        <title>A new type of DNA phosphorothioation-based antiviral system in archaea.</title>
        <authorList>
            <person name="Xiong L."/>
            <person name="Liu S."/>
            <person name="Chen S."/>
            <person name="Xiao Y."/>
            <person name="Zhu B."/>
            <person name="Gao Y."/>
            <person name="Zhang Y."/>
            <person name="Chen B."/>
            <person name="Luo J."/>
            <person name="Deng Z."/>
            <person name="Chen X."/>
            <person name="Wang L."/>
            <person name="Chen S."/>
        </authorList>
    </citation>
    <scope>NUCLEOTIDE SEQUENCE [LARGE SCALE GENOMIC DNA]</scope>
    <source>
        <strain evidence="9 12">CGMCC 1.10331</strain>
    </source>
</reference>
<evidence type="ECO:0000256" key="3">
    <source>
        <dbReference type="ARBA" id="ARBA00022679"/>
    </source>
</evidence>
<dbReference type="PIRSF" id="PIRSF039117">
    <property type="entry name" value="KaiC"/>
    <property type="match status" value="1"/>
</dbReference>
<feature type="region of interest" description="Disordered" evidence="7">
    <location>
        <begin position="472"/>
        <end position="526"/>
    </location>
</feature>
<proteinExistence type="predicted"/>
<feature type="domain" description="KaiC" evidence="8">
    <location>
        <begin position="241"/>
        <end position="475"/>
    </location>
</feature>
<sequence>MHERDRLSTGIAGLDEILHGGLLRERAYMITGGAGTGKTIAGLHFLTAGIDAGENALFVAFEEDPADLAADAEQLGFDTSEITFLDLSPDADRFVDDRSYDVFEPDVVEGSGVTARIVEAVEETAPDRVFVDPLTHLQYLAPDEYQYRQEVAGFVQYLADAGATVLFSAQAAVEGERATLEYLCDGSIRLAHAPKGRTIEVTKLRGSDFLSGAHTVRITDGGMSVFTKLSPDAHGRDRDSRTLSSGVDELDALLHGGIEGSTVTVVSGPSGVGKSTTATQFASESAARGERAVFYLFEETRDTFLRRSEGVGVPIEDLEAEGTLSVEEVEPLSISPDEFATRVRSQVEERDAEFVVIDGVSGYRLSIRGDESELIRELHALGRYLKRMGVSAIFVDDLDSVTGDFEPTSSNISYLADNLLFLRYLEAYGELRKAIGVLKKRTGDFERTLREFEIGADGVHVGEPLTGLRGILTGTPEWGGDSPLEPHAADADVASGRAAGPGSGTDRADGTDGPAEDGPGRSDPSE</sequence>
<evidence type="ECO:0000259" key="8">
    <source>
        <dbReference type="PROSITE" id="PS51146"/>
    </source>
</evidence>
<dbReference type="OrthoDB" id="27015at2157"/>
<evidence type="ECO:0000256" key="1">
    <source>
        <dbReference type="ARBA" id="ARBA00012513"/>
    </source>
</evidence>
<dbReference type="InterPro" id="IPR014774">
    <property type="entry name" value="KaiC-like_dom"/>
</dbReference>
<evidence type="ECO:0000256" key="5">
    <source>
        <dbReference type="ARBA" id="ARBA00022777"/>
    </source>
</evidence>
<dbReference type="InterPro" id="IPR051347">
    <property type="entry name" value="Circadian_clock_KaiC-rel"/>
</dbReference>
<dbReference type="EMBL" id="CP031311">
    <property type="protein sequence ID" value="QCC46546.1"/>
    <property type="molecule type" value="Genomic_DNA"/>
</dbReference>
<dbReference type="EMBL" id="FNVN01000001">
    <property type="protein sequence ID" value="SEF93920.1"/>
    <property type="molecule type" value="Genomic_DNA"/>
</dbReference>
<dbReference type="Proteomes" id="UP000236740">
    <property type="component" value="Unassembled WGS sequence"/>
</dbReference>
<evidence type="ECO:0000256" key="7">
    <source>
        <dbReference type="SAM" id="MobiDB-lite"/>
    </source>
</evidence>
<evidence type="ECO:0000256" key="4">
    <source>
        <dbReference type="ARBA" id="ARBA00022737"/>
    </source>
</evidence>
<dbReference type="Pfam" id="PF06745">
    <property type="entry name" value="ATPase"/>
    <property type="match status" value="2"/>
</dbReference>
<dbReference type="GO" id="GO:0005524">
    <property type="term" value="F:ATP binding"/>
    <property type="evidence" value="ECO:0007669"/>
    <property type="project" value="InterPro"/>
</dbReference>
<dbReference type="GO" id="GO:0016787">
    <property type="term" value="F:hydrolase activity"/>
    <property type="evidence" value="ECO:0007669"/>
    <property type="project" value="UniProtKB-KW"/>
</dbReference>
<accession>A0A1H5W397</accession>
<keyword evidence="4" id="KW-0677">Repeat</keyword>
<keyword evidence="5" id="KW-0418">Kinase</keyword>